<comment type="caution">
    <text evidence="2">The sequence shown here is derived from an EMBL/GenBank/DDBJ whole genome shotgun (WGS) entry which is preliminary data.</text>
</comment>
<keyword evidence="1" id="KW-1133">Transmembrane helix</keyword>
<sequence length="606" mass="67199">MPLAGHSEILPLHGKPEGSFAQWAANGRAYARNIARRISLSRGLVAVVVILVFYVLTSVSRTQKSPGRSLVDPDLHSKIPLKDKKARADHERMMLEWDARSNYRTDLSEVGPGRISSFPASLFLPSSSSSNSAAEPGAATAGSSKYIPVTAVILSWKRKEGAKAVVAHLRKYPFIQEILIWNNNPETELLASEFADRGHRHNTANITADHTPSVTVFNSVANLHDFSKYTTCTLAKYDHCYIQDDDWINLAMDSMYALVVDQPDSLVTSTIPAMHAQQRSWMFQNPQIGLHTGFSWLGAGSFMPKSAVFKFLLQLGGSNLWKERVQLSDLFFSIWRNQYPIVLSHALAPLDQSSSWSGRIDQWSVVYEHMTDALVRITTVLSGLGIVQGSPHRIGAKVDFVAEDEKPLFKNRYSRSSCANDKCLFQTSTDMFPSPEAVKWPYEAHSKDIPGHEARFKALDYPSPEFVAMHTYHYAVDQDLSTCWRSFKAMEKGSFFGLQFVLPLLDMGGNAKSIEVWSTVASTLQALQSNVVIKASVDGTAWMSCSGEIERTQGSVRFTDLSCTAAGRGVGIQSDTRGIQHLRFEMKDSTSSSIEICGVRVGEMLL</sequence>
<protein>
    <submittedName>
        <fullName evidence="2">Uncharacterized protein</fullName>
    </submittedName>
</protein>
<dbReference type="EMBL" id="JAIFTL010000040">
    <property type="protein sequence ID" value="KAG9325426.1"/>
    <property type="molecule type" value="Genomic_DNA"/>
</dbReference>
<dbReference type="Proteomes" id="UP000717515">
    <property type="component" value="Unassembled WGS sequence"/>
</dbReference>
<gene>
    <name evidence="2" type="ORF">KVV02_004739</name>
</gene>
<proteinExistence type="predicted"/>
<organism evidence="2 3">
    <name type="scientific">Mortierella alpina</name>
    <name type="common">Oleaginous fungus</name>
    <name type="synonym">Mortierella renispora</name>
    <dbReference type="NCBI Taxonomy" id="64518"/>
    <lineage>
        <taxon>Eukaryota</taxon>
        <taxon>Fungi</taxon>
        <taxon>Fungi incertae sedis</taxon>
        <taxon>Mucoromycota</taxon>
        <taxon>Mortierellomycotina</taxon>
        <taxon>Mortierellomycetes</taxon>
        <taxon>Mortierellales</taxon>
        <taxon>Mortierellaceae</taxon>
        <taxon>Mortierella</taxon>
    </lineage>
</organism>
<evidence type="ECO:0000313" key="2">
    <source>
        <dbReference type="EMBL" id="KAG9325426.1"/>
    </source>
</evidence>
<accession>A0A9P8AA45</accession>
<reference evidence="2" key="1">
    <citation type="submission" date="2021-07" db="EMBL/GenBank/DDBJ databases">
        <title>Draft genome of Mortierella alpina, strain LL118, isolated from an aspen leaf litter sample.</title>
        <authorList>
            <person name="Yang S."/>
            <person name="Vinatzer B.A."/>
        </authorList>
    </citation>
    <scope>NUCLEOTIDE SEQUENCE</scope>
    <source>
        <strain evidence="2">LL118</strain>
    </source>
</reference>
<dbReference type="Gene3D" id="3.90.550.10">
    <property type="entry name" value="Spore Coat Polysaccharide Biosynthesis Protein SpsA, Chain A"/>
    <property type="match status" value="1"/>
</dbReference>
<dbReference type="InterPro" id="IPR029044">
    <property type="entry name" value="Nucleotide-diphossugar_trans"/>
</dbReference>
<keyword evidence="1" id="KW-0812">Transmembrane</keyword>
<keyword evidence="1" id="KW-0472">Membrane</keyword>
<evidence type="ECO:0000256" key="1">
    <source>
        <dbReference type="SAM" id="Phobius"/>
    </source>
</evidence>
<feature type="transmembrane region" description="Helical" evidence="1">
    <location>
        <begin position="38"/>
        <end position="56"/>
    </location>
</feature>
<evidence type="ECO:0000313" key="3">
    <source>
        <dbReference type="Proteomes" id="UP000717515"/>
    </source>
</evidence>
<dbReference type="AlphaFoldDB" id="A0A9P8AA45"/>
<name>A0A9P8AA45_MORAP</name>